<feature type="chain" id="PRO_5040287561" evidence="1">
    <location>
        <begin position="21"/>
        <end position="363"/>
    </location>
</feature>
<reference evidence="2" key="2">
    <citation type="submission" date="2020-11" db="EMBL/GenBank/DDBJ databases">
        <title>Whole genome sequencing of Colletotrichum sp.</title>
        <authorList>
            <person name="Li H."/>
        </authorList>
    </citation>
    <scope>NUCLEOTIDE SEQUENCE</scope>
    <source>
        <strain evidence="2">CkLH20</strain>
    </source>
</reference>
<proteinExistence type="predicted"/>
<evidence type="ECO:0000313" key="3">
    <source>
        <dbReference type="Proteomes" id="UP000781932"/>
    </source>
</evidence>
<sequence length="363" mass="43203">MYRYLLSSLVLLATTPPSICQRTFDRQYTNFDVFPNESHPLAYFTRHDVPAGKDHQAFRVTETSLQTPAYEYSRWGFYIYRTTYDDDDLWDRYVTYIHEKAKRAIDLGSDGSQGQFRVFLVEGPGLDGTSIEDVREQYLHWSSKLSISDWEISPWWHRDLVLGSYPLYVDAECLESLRYHEGLEEGSKERRMHEVFIKAINAEQPRIYNIIECDDGYVDESGRSLDDEIIQFHHFLMDAVDWVDGIEIPTEDDDVEDVFEDDAQEEPMDGEVQDFAYDPDEDPKYEERERFPCFCVKDESGRWKYADKKISQYNWMLVSCRELVWYRDVMTEKYGDWDQQYVLFRYPEKRPWMTGYSCACDHE</sequence>
<keyword evidence="3" id="KW-1185">Reference proteome</keyword>
<dbReference type="OrthoDB" id="4424523at2759"/>
<comment type="caution">
    <text evidence="2">The sequence shown here is derived from an EMBL/GenBank/DDBJ whole genome shotgun (WGS) entry which is preliminary data.</text>
</comment>
<dbReference type="RefSeq" id="XP_038747292.1">
    <property type="nucleotide sequence ID" value="XM_038887685.1"/>
</dbReference>
<evidence type="ECO:0000256" key="1">
    <source>
        <dbReference type="SAM" id="SignalP"/>
    </source>
</evidence>
<dbReference type="AlphaFoldDB" id="A0A9P6LM48"/>
<organism evidence="2 3">
    <name type="scientific">Colletotrichum karsti</name>
    <dbReference type="NCBI Taxonomy" id="1095194"/>
    <lineage>
        <taxon>Eukaryota</taxon>
        <taxon>Fungi</taxon>
        <taxon>Dikarya</taxon>
        <taxon>Ascomycota</taxon>
        <taxon>Pezizomycotina</taxon>
        <taxon>Sordariomycetes</taxon>
        <taxon>Hypocreomycetidae</taxon>
        <taxon>Glomerellales</taxon>
        <taxon>Glomerellaceae</taxon>
        <taxon>Colletotrichum</taxon>
        <taxon>Colletotrichum boninense species complex</taxon>
    </lineage>
</organism>
<dbReference type="GeneID" id="62160759"/>
<accession>A0A9P6LM48</accession>
<dbReference type="Proteomes" id="UP000781932">
    <property type="component" value="Unassembled WGS sequence"/>
</dbReference>
<evidence type="ECO:0000313" key="2">
    <source>
        <dbReference type="EMBL" id="KAF9877831.1"/>
    </source>
</evidence>
<dbReference type="EMBL" id="JAATWM020000013">
    <property type="protein sequence ID" value="KAF9877831.1"/>
    <property type="molecule type" value="Genomic_DNA"/>
</dbReference>
<reference evidence="2" key="1">
    <citation type="submission" date="2020-03" db="EMBL/GenBank/DDBJ databases">
        <authorList>
            <person name="He L."/>
        </authorList>
    </citation>
    <scope>NUCLEOTIDE SEQUENCE</scope>
    <source>
        <strain evidence="2">CkLH20</strain>
    </source>
</reference>
<keyword evidence="1" id="KW-0732">Signal</keyword>
<gene>
    <name evidence="2" type="ORF">CkaCkLH20_04966</name>
</gene>
<feature type="signal peptide" evidence="1">
    <location>
        <begin position="1"/>
        <end position="20"/>
    </location>
</feature>
<name>A0A9P6LM48_9PEZI</name>
<protein>
    <submittedName>
        <fullName evidence="2">Uncharacterized protein</fullName>
    </submittedName>
</protein>